<keyword evidence="3" id="KW-1185">Reference proteome</keyword>
<protein>
    <submittedName>
        <fullName evidence="2">Tryptophan 7-halogenase</fullName>
    </submittedName>
</protein>
<dbReference type="KEGG" id="xdi:EZH22_04490"/>
<reference evidence="2 3" key="1">
    <citation type="submission" date="2020-10" db="EMBL/GenBank/DDBJ databases">
        <title>Degradation of 1,4-Dioxane by Xanthobacter sp. YN2, via a Novel Group-2 Soluble Di-Iron Monooxygenase.</title>
        <authorList>
            <person name="Ma F."/>
            <person name="Wang Y."/>
            <person name="Yang J."/>
            <person name="Guo H."/>
            <person name="Su D."/>
            <person name="Yu L."/>
        </authorList>
    </citation>
    <scope>NUCLEOTIDE SEQUENCE [LARGE SCALE GENOMIC DNA]</scope>
    <source>
        <strain evidence="2 3">YN2</strain>
    </source>
</reference>
<dbReference type="Pfam" id="PF04820">
    <property type="entry name" value="Trp_halogenase"/>
    <property type="match status" value="1"/>
</dbReference>
<dbReference type="RefSeq" id="WP_203194573.1">
    <property type="nucleotide sequence ID" value="NZ_CP063362.1"/>
</dbReference>
<dbReference type="PANTHER" id="PTHR43747:SF1">
    <property type="entry name" value="SLR1998 PROTEIN"/>
    <property type="match status" value="1"/>
</dbReference>
<dbReference type="PRINTS" id="PR00420">
    <property type="entry name" value="RNGMNOXGNASE"/>
</dbReference>
<dbReference type="AlphaFoldDB" id="A0A974SJW8"/>
<dbReference type="InterPro" id="IPR006905">
    <property type="entry name" value="Flavin_halogenase"/>
</dbReference>
<dbReference type="GO" id="GO:0004497">
    <property type="term" value="F:monooxygenase activity"/>
    <property type="evidence" value="ECO:0007669"/>
    <property type="project" value="InterPro"/>
</dbReference>
<dbReference type="PANTHER" id="PTHR43747">
    <property type="entry name" value="FAD-BINDING PROTEIN"/>
    <property type="match status" value="1"/>
</dbReference>
<feature type="region of interest" description="Disordered" evidence="1">
    <location>
        <begin position="371"/>
        <end position="410"/>
    </location>
</feature>
<feature type="compositionally biased region" description="Pro residues" evidence="1">
    <location>
        <begin position="396"/>
        <end position="410"/>
    </location>
</feature>
<dbReference type="EMBL" id="CP063362">
    <property type="protein sequence ID" value="QRG07659.1"/>
    <property type="molecule type" value="Genomic_DNA"/>
</dbReference>
<organism evidence="2 3">
    <name type="scientific">Xanthobacter dioxanivorans</name>
    <dbReference type="NCBI Taxonomy" id="2528964"/>
    <lineage>
        <taxon>Bacteria</taxon>
        <taxon>Pseudomonadati</taxon>
        <taxon>Pseudomonadota</taxon>
        <taxon>Alphaproteobacteria</taxon>
        <taxon>Hyphomicrobiales</taxon>
        <taxon>Xanthobacteraceae</taxon>
        <taxon>Xanthobacter</taxon>
    </lineage>
</organism>
<dbReference type="Gene3D" id="3.30.9.100">
    <property type="match status" value="1"/>
</dbReference>
<accession>A0A974SJW8</accession>
<gene>
    <name evidence="2" type="ORF">EZH22_04490</name>
</gene>
<dbReference type="InterPro" id="IPR036188">
    <property type="entry name" value="FAD/NAD-bd_sf"/>
</dbReference>
<sequence>MSPDIRPDTPPTRVDIAIVGAGVAGCSCAIALAQRGVGGIALFDAGGQPGAIRIGETIPGAAVPLLQRLGAWDRFAAAGHLSATGGTSLWGKEQPGHNDAVFLPFGAGWHLDRAAFDRQIRERAQALGVPVLTPLKLRTIVRRAAGGYALGFDGPSGPRTVEAGFLVDASGIGAVALRGLKVARNRLDELVFHCLVLPLGRPGDVPPRTFVEAVPEGWWYASRVPGGRMVVARASDAATARETGLPQAGALRAALAETRLVGPVLAGGRPDEAATPQVRIAPTAILSAVAGADWLAVGDAAASCDPLLSQGIVRALDDGLAAGAAIADARAGVGPAPLLAYQARLFARFTANVRLRAAFYAAEGRWPDAPFWRARRPTTQEARSAPTPAGGGPSATPRPLPAPAPAPAWR</sequence>
<dbReference type="Proteomes" id="UP000596427">
    <property type="component" value="Chromosome"/>
</dbReference>
<evidence type="ECO:0000313" key="3">
    <source>
        <dbReference type="Proteomes" id="UP000596427"/>
    </source>
</evidence>
<name>A0A974SJW8_9HYPH</name>
<dbReference type="SUPFAM" id="SSF51905">
    <property type="entry name" value="FAD/NAD(P)-binding domain"/>
    <property type="match status" value="1"/>
</dbReference>
<dbReference type="PROSITE" id="PS51257">
    <property type="entry name" value="PROKAR_LIPOPROTEIN"/>
    <property type="match status" value="1"/>
</dbReference>
<evidence type="ECO:0000313" key="2">
    <source>
        <dbReference type="EMBL" id="QRG07659.1"/>
    </source>
</evidence>
<dbReference type="Gene3D" id="3.50.50.60">
    <property type="entry name" value="FAD/NAD(P)-binding domain"/>
    <property type="match status" value="1"/>
</dbReference>
<dbReference type="InterPro" id="IPR050816">
    <property type="entry name" value="Flavin-dep_Halogenase_NPB"/>
</dbReference>
<proteinExistence type="predicted"/>
<evidence type="ECO:0000256" key="1">
    <source>
        <dbReference type="SAM" id="MobiDB-lite"/>
    </source>
</evidence>